<dbReference type="PRINTS" id="PR01657">
    <property type="entry name" value="MCMFAMILY"/>
</dbReference>
<dbReference type="Proteomes" id="UP000613208">
    <property type="component" value="Unassembled WGS sequence"/>
</dbReference>
<keyword evidence="5" id="KW-0645">Protease</keyword>
<keyword evidence="5" id="KW-0378">Hydrolase</keyword>
<evidence type="ECO:0000256" key="2">
    <source>
        <dbReference type="ARBA" id="ARBA00022741"/>
    </source>
</evidence>
<keyword evidence="6" id="KW-1185">Reference proteome</keyword>
<dbReference type="Gene3D" id="3.40.50.300">
    <property type="entry name" value="P-loop containing nucleotide triphosphate hydrolases"/>
    <property type="match status" value="1"/>
</dbReference>
<dbReference type="InterPro" id="IPR025158">
    <property type="entry name" value="Mg_chelat-rel_C"/>
</dbReference>
<dbReference type="GO" id="GO:0005524">
    <property type="term" value="F:ATP binding"/>
    <property type="evidence" value="ECO:0007669"/>
    <property type="project" value="UniProtKB-KW"/>
</dbReference>
<dbReference type="InterPro" id="IPR000523">
    <property type="entry name" value="Mg_chelatse_chII-like_cat_dom"/>
</dbReference>
<dbReference type="Pfam" id="PF13541">
    <property type="entry name" value="ChlI"/>
    <property type="match status" value="1"/>
</dbReference>
<proteinExistence type="inferred from homology"/>
<comment type="caution">
    <text evidence="5">The sequence shown here is derived from an EMBL/GenBank/DDBJ whole genome shotgun (WGS) entry which is preliminary data.</text>
</comment>
<keyword evidence="2" id="KW-0547">Nucleotide-binding</keyword>
<dbReference type="InterPro" id="IPR027417">
    <property type="entry name" value="P-loop_NTPase"/>
</dbReference>
<feature type="domain" description="MCM C-terminal AAA(+) ATPase" evidence="4">
    <location>
        <begin position="286"/>
        <end position="402"/>
    </location>
</feature>
<accession>A0A916Q8D5</accession>
<dbReference type="Pfam" id="PF13335">
    <property type="entry name" value="Mg_chelatase_C"/>
    <property type="match status" value="1"/>
</dbReference>
<dbReference type="AlphaFoldDB" id="A0A916Q8D5"/>
<evidence type="ECO:0000313" key="6">
    <source>
        <dbReference type="Proteomes" id="UP000613208"/>
    </source>
</evidence>
<dbReference type="InterPro" id="IPR003593">
    <property type="entry name" value="AAA+_ATPase"/>
</dbReference>
<reference evidence="5" key="1">
    <citation type="submission" date="2020-06" db="EMBL/GenBank/DDBJ databases">
        <title>Characterization of fructooligosaccharide metabolism and fructooligosaccharide-degrading enzymes in human commensal butyrate producers.</title>
        <authorList>
            <person name="Tanno H."/>
            <person name="Fujii T."/>
            <person name="Hirano K."/>
            <person name="Maeno S."/>
            <person name="Tonozuka T."/>
            <person name="Sakamoto M."/>
            <person name="Ohkuma M."/>
            <person name="Tochio T."/>
            <person name="Endo A."/>
        </authorList>
    </citation>
    <scope>NUCLEOTIDE SEQUENCE</scope>
    <source>
        <strain evidence="5">JCM 17466</strain>
    </source>
</reference>
<evidence type="ECO:0000259" key="4">
    <source>
        <dbReference type="PROSITE" id="PS50051"/>
    </source>
</evidence>
<dbReference type="PANTHER" id="PTHR32039:SF7">
    <property type="entry name" value="COMPETENCE PROTEIN COMM"/>
    <property type="match status" value="1"/>
</dbReference>
<organism evidence="5 6">
    <name type="scientific">Anaerostipes butyraticus</name>
    <dbReference type="NCBI Taxonomy" id="645466"/>
    <lineage>
        <taxon>Bacteria</taxon>
        <taxon>Bacillati</taxon>
        <taxon>Bacillota</taxon>
        <taxon>Clostridia</taxon>
        <taxon>Lachnospirales</taxon>
        <taxon>Lachnospiraceae</taxon>
        <taxon>Anaerostipes</taxon>
    </lineage>
</organism>
<dbReference type="GO" id="GO:0003677">
    <property type="term" value="F:DNA binding"/>
    <property type="evidence" value="ECO:0007669"/>
    <property type="project" value="InterPro"/>
</dbReference>
<name>A0A916Q8D5_9FIRM</name>
<dbReference type="InterPro" id="IPR045006">
    <property type="entry name" value="CHLI-like"/>
</dbReference>
<evidence type="ECO:0000256" key="3">
    <source>
        <dbReference type="ARBA" id="ARBA00022840"/>
    </source>
</evidence>
<dbReference type="InterPro" id="IPR020568">
    <property type="entry name" value="Ribosomal_Su5_D2-typ_SF"/>
</dbReference>
<dbReference type="SUPFAM" id="SSF52540">
    <property type="entry name" value="P-loop containing nucleoside triphosphate hydrolases"/>
    <property type="match status" value="1"/>
</dbReference>
<sequence length="505" mass="56192">MMYQEVISGIVRGVAGQLIHVEVEIRNGLPYFTMVGCLSKEAAEAKERVASALRSIGHPLPSMKLTVNLSPANIKKKGTAFDFPIAVAFLACLGLIPGSELDKICILGELALNGKIHGAGCCLPIILEARKRGIHRFFLAAEDQNSLEDMDGIQIIPMEHLSDVLDYFHGTMKNRTGLRKEWVPEEESEDFSDIRGQQHLKRAVEAAITGRHHLLLVGSPGSGKTMAVKRIPTILPPLTDSQRLEVQSIYDAAGISRNIADWRCPVRMPHSSIPKGALIGGGQEPKAGEITLAHHGILVMDELMEFRQECLEALRQPLEEKRIQVNRLGWNYVFPADFQMIGTMNPCPCGFALEDGRCRCSQLKKRQYLRKLSGPLLDRFDMVLTVKEEKEPARPPETSKEIRSRVINNIQLEKERLAGTGCSFFSELKAEDVMRLCRPSAEVRKLLETAADMKKISRRGIHKILKLSMTLSLMDGEDNICPVHVLEAMTFRNTGFVEEVAGDGR</sequence>
<dbReference type="Pfam" id="PF01078">
    <property type="entry name" value="Mg_chelatase"/>
    <property type="match status" value="1"/>
</dbReference>
<dbReference type="PANTHER" id="PTHR32039">
    <property type="entry name" value="MAGNESIUM-CHELATASE SUBUNIT CHLI"/>
    <property type="match status" value="1"/>
</dbReference>
<evidence type="ECO:0000313" key="5">
    <source>
        <dbReference type="EMBL" id="GFO83729.1"/>
    </source>
</evidence>
<evidence type="ECO:0000256" key="1">
    <source>
        <dbReference type="ARBA" id="ARBA00006354"/>
    </source>
</evidence>
<comment type="similarity">
    <text evidence="1">Belongs to the Mg-chelatase subunits D/I family. ComM subfamily.</text>
</comment>
<dbReference type="PROSITE" id="PS50051">
    <property type="entry name" value="MCM_2"/>
    <property type="match status" value="1"/>
</dbReference>
<dbReference type="InterPro" id="IPR001208">
    <property type="entry name" value="MCM_dom"/>
</dbReference>
<dbReference type="Gene3D" id="3.30.230.10">
    <property type="match status" value="1"/>
</dbReference>
<dbReference type="NCBIfam" id="TIGR00368">
    <property type="entry name" value="YifB family Mg chelatase-like AAA ATPase"/>
    <property type="match status" value="1"/>
</dbReference>
<dbReference type="SMART" id="SM00382">
    <property type="entry name" value="AAA"/>
    <property type="match status" value="1"/>
</dbReference>
<keyword evidence="3" id="KW-0067">ATP-binding</keyword>
<gene>
    <name evidence="5" type="primary">comM</name>
    <name evidence="5" type="ORF">ANBU17_00760</name>
</gene>
<dbReference type="InterPro" id="IPR004482">
    <property type="entry name" value="Mg_chelat-rel"/>
</dbReference>
<protein>
    <submittedName>
        <fullName evidence="5">ATP-dependent protease</fullName>
    </submittedName>
</protein>
<dbReference type="GO" id="GO:0006508">
    <property type="term" value="P:proteolysis"/>
    <property type="evidence" value="ECO:0007669"/>
    <property type="project" value="UniProtKB-KW"/>
</dbReference>
<dbReference type="GO" id="GO:0008233">
    <property type="term" value="F:peptidase activity"/>
    <property type="evidence" value="ECO:0007669"/>
    <property type="project" value="UniProtKB-KW"/>
</dbReference>
<dbReference type="RefSeq" id="WP_243282493.1">
    <property type="nucleotide sequence ID" value="NZ_BLYI01000003.1"/>
</dbReference>
<dbReference type="InterPro" id="IPR014721">
    <property type="entry name" value="Ribsml_uS5_D2-typ_fold_subgr"/>
</dbReference>
<dbReference type="SUPFAM" id="SSF54211">
    <property type="entry name" value="Ribosomal protein S5 domain 2-like"/>
    <property type="match status" value="1"/>
</dbReference>
<dbReference type="EMBL" id="BLYI01000003">
    <property type="protein sequence ID" value="GFO83729.1"/>
    <property type="molecule type" value="Genomic_DNA"/>
</dbReference>